<dbReference type="AlphaFoldDB" id="A0A6J7CFK8"/>
<dbReference type="InterPro" id="IPR029787">
    <property type="entry name" value="Nucleotide_cyclase"/>
</dbReference>
<dbReference type="Gene3D" id="3.30.70.270">
    <property type="match status" value="1"/>
</dbReference>
<name>A0A6J7CFK8_9ZZZZ</name>
<dbReference type="GO" id="GO:0052621">
    <property type="term" value="F:diguanylate cyclase activity"/>
    <property type="evidence" value="ECO:0007669"/>
    <property type="project" value="TreeGrafter"/>
</dbReference>
<dbReference type="InterPro" id="IPR050469">
    <property type="entry name" value="Diguanylate_Cyclase"/>
</dbReference>
<gene>
    <name evidence="3" type="ORF">UFOPK3402_00003</name>
</gene>
<keyword evidence="1" id="KW-1133">Transmembrane helix</keyword>
<feature type="domain" description="GGDEF" evidence="2">
    <location>
        <begin position="223"/>
        <end position="351"/>
    </location>
</feature>
<evidence type="ECO:0000259" key="2">
    <source>
        <dbReference type="PROSITE" id="PS50887"/>
    </source>
</evidence>
<dbReference type="SUPFAM" id="SSF55073">
    <property type="entry name" value="Nucleotide cyclase"/>
    <property type="match status" value="1"/>
</dbReference>
<sequence length="351" mass="37615">MQRLVHADTRSSMAVFLRREMVQAEVPTALFIVAGLLLVVSVVELVDAGAVEIEAYAGAVIASVLLFLLGLVTRRSRLLRQAASWLFAAAMVLVMAWMLTAFWQSPDLAHPGYIAVILVALGPIVLEWGPFLVGGAAMTAATIGTTWANSWGQPIAWTSTCLLAMFVSAVLLYLRRRSLAAVAAAQDLAEQRAITDSLTGVLNRTGLDAMLPGLTATALRLGQPIVVTFIDIDGLKAANDTYGHEFGDEVIACVAHAIRGAGRQGDLIARWGGDEFLVVGMGIESDPDAITARIELHIRASDIDMNRWPGEISVGSAHGMPSAVTVDELIARADERMYSARRVRREGVDQA</sequence>
<evidence type="ECO:0000313" key="3">
    <source>
        <dbReference type="EMBL" id="CAB4856997.1"/>
    </source>
</evidence>
<dbReference type="SMART" id="SM00267">
    <property type="entry name" value="GGDEF"/>
    <property type="match status" value="1"/>
</dbReference>
<feature type="transmembrane region" description="Helical" evidence="1">
    <location>
        <begin position="155"/>
        <end position="174"/>
    </location>
</feature>
<feature type="transmembrane region" description="Helical" evidence="1">
    <location>
        <begin position="21"/>
        <end position="43"/>
    </location>
</feature>
<dbReference type="PANTHER" id="PTHR45138:SF9">
    <property type="entry name" value="DIGUANYLATE CYCLASE DGCM-RELATED"/>
    <property type="match status" value="1"/>
</dbReference>
<dbReference type="EMBL" id="CAFBLS010000001">
    <property type="protein sequence ID" value="CAB4856997.1"/>
    <property type="molecule type" value="Genomic_DNA"/>
</dbReference>
<dbReference type="CDD" id="cd01949">
    <property type="entry name" value="GGDEF"/>
    <property type="match status" value="1"/>
</dbReference>
<dbReference type="InterPro" id="IPR000160">
    <property type="entry name" value="GGDEF_dom"/>
</dbReference>
<feature type="transmembrane region" description="Helical" evidence="1">
    <location>
        <begin position="55"/>
        <end position="73"/>
    </location>
</feature>
<dbReference type="Pfam" id="PF00990">
    <property type="entry name" value="GGDEF"/>
    <property type="match status" value="1"/>
</dbReference>
<dbReference type="InterPro" id="IPR043128">
    <property type="entry name" value="Rev_trsase/Diguanyl_cyclase"/>
</dbReference>
<evidence type="ECO:0000256" key="1">
    <source>
        <dbReference type="SAM" id="Phobius"/>
    </source>
</evidence>
<organism evidence="3">
    <name type="scientific">freshwater metagenome</name>
    <dbReference type="NCBI Taxonomy" id="449393"/>
    <lineage>
        <taxon>unclassified sequences</taxon>
        <taxon>metagenomes</taxon>
        <taxon>ecological metagenomes</taxon>
    </lineage>
</organism>
<accession>A0A6J7CFK8</accession>
<dbReference type="NCBIfam" id="TIGR00254">
    <property type="entry name" value="GGDEF"/>
    <property type="match status" value="1"/>
</dbReference>
<feature type="transmembrane region" description="Helical" evidence="1">
    <location>
        <begin position="109"/>
        <end position="126"/>
    </location>
</feature>
<dbReference type="PROSITE" id="PS50887">
    <property type="entry name" value="GGDEF"/>
    <property type="match status" value="1"/>
</dbReference>
<reference evidence="3" key="1">
    <citation type="submission" date="2020-05" db="EMBL/GenBank/DDBJ databases">
        <authorList>
            <person name="Chiriac C."/>
            <person name="Salcher M."/>
            <person name="Ghai R."/>
            <person name="Kavagutti S V."/>
        </authorList>
    </citation>
    <scope>NUCLEOTIDE SEQUENCE</scope>
</reference>
<feature type="transmembrane region" description="Helical" evidence="1">
    <location>
        <begin position="85"/>
        <end position="103"/>
    </location>
</feature>
<protein>
    <submittedName>
        <fullName evidence="3">Unannotated protein</fullName>
    </submittedName>
</protein>
<dbReference type="PANTHER" id="PTHR45138">
    <property type="entry name" value="REGULATORY COMPONENTS OF SENSORY TRANSDUCTION SYSTEM"/>
    <property type="match status" value="1"/>
</dbReference>
<proteinExistence type="predicted"/>
<keyword evidence="1" id="KW-0812">Transmembrane</keyword>
<keyword evidence="1" id="KW-0472">Membrane</keyword>